<sequence>MDDNNTASTSGKGKERATSIDESKSGPSPQDSTMDDTVTKVLNSLARIFDAVAKELLAEEDEGNSPSPPPVSGNAKDGHIPQPSEQFKATFFGLKRWLMSGKQTEKQFTQPLAMPGAYNNADYEEKYPPDPRHEELSENARVWWMYNDEAAIFDAEMVGEASDSLDILLVFAGLFSAVLTTFVAQTSQSLSPDNSAIAVSLLVELVSVQRAMATGESVRNIAHADIAPSIARSDVWVNGLWFTSLTLSLSSALFAVLSKQWLRQYTSFISGSARDRALIRQFRYDGMEKWAVRTIIGLLPTVLHLALGLFLLGLVVFLSPLQKALSIVVGILSGISFTLYLSSIVIAVISVQSPYRTTSSDIISNTIRWALSDDNNDMAANVRLAERHAAAPTYIGRMDLAVRLCNTLSWVIITANNSSVKPLVFQSLGAFPAFFLKNSRDSYTYKLFAFGVTFDYKDSEFDKYRQQSSNPSYHDRLERYWRSTSCIRRGWMEKISVKNLGPDTDPELLAFVGLKDLPEFNVPDSEKSTLSGLIACGFDAKFAAFIICKCQHLTRPDNFASNNADPILGKIPWFSESTWLYIVCRRRAFKFMTPDELRNYDNNFNKKAYIDILYHWEVFVAHDKLEIGQPNSLWGFMHNLRTSFSIEPLRGWPDTHKHPLIQEICPGYKLGWIRV</sequence>
<name>A0A0D7AXN8_9AGAR</name>
<reference evidence="4 5" key="1">
    <citation type="journal article" date="2015" name="Fungal Genet. Biol.">
        <title>Evolution of novel wood decay mechanisms in Agaricales revealed by the genome sequences of Fistulina hepatica and Cylindrobasidium torrendii.</title>
        <authorList>
            <person name="Floudas D."/>
            <person name="Held B.W."/>
            <person name="Riley R."/>
            <person name="Nagy L.G."/>
            <person name="Koehler G."/>
            <person name="Ransdell A.S."/>
            <person name="Younus H."/>
            <person name="Chow J."/>
            <person name="Chiniquy J."/>
            <person name="Lipzen A."/>
            <person name="Tritt A."/>
            <person name="Sun H."/>
            <person name="Haridas S."/>
            <person name="LaButti K."/>
            <person name="Ohm R.A."/>
            <person name="Kues U."/>
            <person name="Blanchette R.A."/>
            <person name="Grigoriev I.V."/>
            <person name="Minto R.E."/>
            <person name="Hibbett D.S."/>
        </authorList>
    </citation>
    <scope>NUCLEOTIDE SEQUENCE [LARGE SCALE GENOMIC DNA]</scope>
    <source>
        <strain evidence="4 5">FP15055 ss-10</strain>
    </source>
</reference>
<dbReference type="OrthoDB" id="3219854at2759"/>
<keyword evidence="5" id="KW-1185">Reference proteome</keyword>
<accession>A0A0D7AXN8</accession>
<feature type="region of interest" description="Disordered" evidence="1">
    <location>
        <begin position="57"/>
        <end position="82"/>
    </location>
</feature>
<keyword evidence="2" id="KW-0812">Transmembrane</keyword>
<dbReference type="EMBL" id="KN880832">
    <property type="protein sequence ID" value="KIY62041.1"/>
    <property type="molecule type" value="Genomic_DNA"/>
</dbReference>
<keyword evidence="2" id="KW-0472">Membrane</keyword>
<feature type="transmembrane region" description="Helical" evidence="2">
    <location>
        <begin position="239"/>
        <end position="257"/>
    </location>
</feature>
<dbReference type="AlphaFoldDB" id="A0A0D7AXN8"/>
<feature type="compositionally biased region" description="Polar residues" evidence="1">
    <location>
        <begin position="1"/>
        <end position="11"/>
    </location>
</feature>
<feature type="transmembrane region" description="Helical" evidence="2">
    <location>
        <begin position="324"/>
        <end position="349"/>
    </location>
</feature>
<feature type="region of interest" description="Disordered" evidence="1">
    <location>
        <begin position="1"/>
        <end position="38"/>
    </location>
</feature>
<dbReference type="Proteomes" id="UP000054007">
    <property type="component" value="Unassembled WGS sequence"/>
</dbReference>
<keyword evidence="2" id="KW-1133">Transmembrane helix</keyword>
<evidence type="ECO:0000259" key="3">
    <source>
        <dbReference type="Pfam" id="PF20153"/>
    </source>
</evidence>
<protein>
    <recommendedName>
        <fullName evidence="3">DUF6535 domain-containing protein</fullName>
    </recommendedName>
</protein>
<feature type="transmembrane region" description="Helical" evidence="2">
    <location>
        <begin position="167"/>
        <end position="184"/>
    </location>
</feature>
<evidence type="ECO:0000256" key="2">
    <source>
        <dbReference type="SAM" id="Phobius"/>
    </source>
</evidence>
<dbReference type="InterPro" id="IPR045338">
    <property type="entry name" value="DUF6535"/>
</dbReference>
<dbReference type="Pfam" id="PF20153">
    <property type="entry name" value="DUF6535"/>
    <property type="match status" value="1"/>
</dbReference>
<evidence type="ECO:0000313" key="4">
    <source>
        <dbReference type="EMBL" id="KIY62041.1"/>
    </source>
</evidence>
<organism evidence="4 5">
    <name type="scientific">Cylindrobasidium torrendii FP15055 ss-10</name>
    <dbReference type="NCBI Taxonomy" id="1314674"/>
    <lineage>
        <taxon>Eukaryota</taxon>
        <taxon>Fungi</taxon>
        <taxon>Dikarya</taxon>
        <taxon>Basidiomycota</taxon>
        <taxon>Agaricomycotina</taxon>
        <taxon>Agaricomycetes</taxon>
        <taxon>Agaricomycetidae</taxon>
        <taxon>Agaricales</taxon>
        <taxon>Marasmiineae</taxon>
        <taxon>Physalacriaceae</taxon>
        <taxon>Cylindrobasidium</taxon>
    </lineage>
</organism>
<feature type="compositionally biased region" description="Polar residues" evidence="1">
    <location>
        <begin position="25"/>
        <end position="38"/>
    </location>
</feature>
<gene>
    <name evidence="4" type="ORF">CYLTODRAFT_494909</name>
</gene>
<feature type="compositionally biased region" description="Basic and acidic residues" evidence="1">
    <location>
        <begin position="12"/>
        <end position="24"/>
    </location>
</feature>
<feature type="domain" description="DUF6535" evidence="3">
    <location>
        <begin position="143"/>
        <end position="319"/>
    </location>
</feature>
<feature type="transmembrane region" description="Helical" evidence="2">
    <location>
        <begin position="290"/>
        <end position="318"/>
    </location>
</feature>
<evidence type="ECO:0000256" key="1">
    <source>
        <dbReference type="SAM" id="MobiDB-lite"/>
    </source>
</evidence>
<proteinExistence type="predicted"/>
<evidence type="ECO:0000313" key="5">
    <source>
        <dbReference type="Proteomes" id="UP000054007"/>
    </source>
</evidence>